<accession>A0A0S4L9M1</accession>
<dbReference type="OrthoDB" id="9780579at2"/>
<name>A0A0S4L9M1_9BACT</name>
<evidence type="ECO:0000313" key="1">
    <source>
        <dbReference type="EMBL" id="CUS32518.1"/>
    </source>
</evidence>
<dbReference type="Pfam" id="PF12007">
    <property type="entry name" value="DUF3501"/>
    <property type="match status" value="1"/>
</dbReference>
<sequence>MQALTSADLIPYEEYEKQREGFRANIIGLKQRRRISIGPWMTLVFENRRTLQFQIQEMIRVERIFDQTKVQDELDVYNAILPAPGELSATLLIEITDEANIKERLDEFMGLDHGEKVAIVADGEEAFGEFEGGHSHETKISAVHFVRFRPTTSMQAAFANLIKPVTIRVSHGAYREEVPVSGSMREEWLSDLK</sequence>
<evidence type="ECO:0000313" key="2">
    <source>
        <dbReference type="Proteomes" id="UP000199032"/>
    </source>
</evidence>
<dbReference type="RefSeq" id="WP_090743652.1">
    <property type="nucleotide sequence ID" value="NZ_CZQA01000001.1"/>
</dbReference>
<dbReference type="EMBL" id="CZQA01000001">
    <property type="protein sequence ID" value="CUS32518.1"/>
    <property type="molecule type" value="Genomic_DNA"/>
</dbReference>
<protein>
    <recommendedName>
        <fullName evidence="3">DUF3501 domain-containing protein</fullName>
    </recommendedName>
</protein>
<gene>
    <name evidence="1" type="ORF">COMA1_10666</name>
</gene>
<dbReference type="InterPro" id="IPR021890">
    <property type="entry name" value="DUF3501"/>
</dbReference>
<evidence type="ECO:0008006" key="3">
    <source>
        <dbReference type="Google" id="ProtNLM"/>
    </source>
</evidence>
<reference evidence="1 2" key="1">
    <citation type="submission" date="2015-10" db="EMBL/GenBank/DDBJ databases">
        <authorList>
            <person name="Gilbert D.G."/>
        </authorList>
    </citation>
    <scope>NUCLEOTIDE SEQUENCE [LARGE SCALE GENOMIC DNA]</scope>
    <source>
        <strain evidence="1">COMA1</strain>
    </source>
</reference>
<dbReference type="STRING" id="1742972.COMA1_10666"/>
<keyword evidence="2" id="KW-1185">Reference proteome</keyword>
<proteinExistence type="predicted"/>
<dbReference type="AlphaFoldDB" id="A0A0S4L9M1"/>
<dbReference type="Proteomes" id="UP000199032">
    <property type="component" value="Unassembled WGS sequence"/>
</dbReference>
<organism evidence="1 2">
    <name type="scientific">Candidatus Nitrospira nitrosa</name>
    <dbReference type="NCBI Taxonomy" id="1742972"/>
    <lineage>
        <taxon>Bacteria</taxon>
        <taxon>Pseudomonadati</taxon>
        <taxon>Nitrospirota</taxon>
        <taxon>Nitrospiria</taxon>
        <taxon>Nitrospirales</taxon>
        <taxon>Nitrospiraceae</taxon>
        <taxon>Nitrospira</taxon>
    </lineage>
</organism>